<evidence type="ECO:0000256" key="2">
    <source>
        <dbReference type="ARBA" id="ARBA00007264"/>
    </source>
</evidence>
<keyword evidence="5" id="KW-0472">Membrane</keyword>
<dbReference type="Pfam" id="PF05434">
    <property type="entry name" value="Tmemb_9"/>
    <property type="match status" value="1"/>
</dbReference>
<keyword evidence="6" id="KW-0732">Signal</keyword>
<evidence type="ECO:0000256" key="4">
    <source>
        <dbReference type="ARBA" id="ARBA00022989"/>
    </source>
</evidence>
<dbReference type="OrthoDB" id="10059035at2759"/>
<reference evidence="7 8" key="1">
    <citation type="submission" date="2018-11" db="EMBL/GenBank/DDBJ databases">
        <authorList>
            <consortium name="Pathogen Informatics"/>
        </authorList>
    </citation>
    <scope>NUCLEOTIDE SEQUENCE [LARGE SCALE GENOMIC DNA]</scope>
</reference>
<name>A0A3P8CML2_9BILA</name>
<evidence type="ECO:0000313" key="7">
    <source>
        <dbReference type="EMBL" id="VDP39972.1"/>
    </source>
</evidence>
<feature type="signal peptide" evidence="6">
    <location>
        <begin position="1"/>
        <end position="26"/>
    </location>
</feature>
<evidence type="ECO:0000256" key="3">
    <source>
        <dbReference type="ARBA" id="ARBA00022692"/>
    </source>
</evidence>
<dbReference type="GO" id="GO:0005765">
    <property type="term" value="C:lysosomal membrane"/>
    <property type="evidence" value="ECO:0007669"/>
    <property type="project" value="InterPro"/>
</dbReference>
<gene>
    <name evidence="7" type="ORF">SBAD_LOCUS11426</name>
</gene>
<dbReference type="InterPro" id="IPR008853">
    <property type="entry name" value="TMEM9/TMEM9B"/>
</dbReference>
<dbReference type="Proteomes" id="UP000270296">
    <property type="component" value="Unassembled WGS sequence"/>
</dbReference>
<evidence type="ECO:0008006" key="9">
    <source>
        <dbReference type="Google" id="ProtNLM"/>
    </source>
</evidence>
<organism evidence="7 8">
    <name type="scientific">Soboliphyme baturini</name>
    <dbReference type="NCBI Taxonomy" id="241478"/>
    <lineage>
        <taxon>Eukaryota</taxon>
        <taxon>Metazoa</taxon>
        <taxon>Ecdysozoa</taxon>
        <taxon>Nematoda</taxon>
        <taxon>Enoplea</taxon>
        <taxon>Dorylaimia</taxon>
        <taxon>Dioctophymatida</taxon>
        <taxon>Dioctophymatoidea</taxon>
        <taxon>Soboliphymatidae</taxon>
        <taxon>Soboliphyme</taxon>
    </lineage>
</organism>
<dbReference type="AlphaFoldDB" id="A0A3P8CML2"/>
<keyword evidence="4" id="KW-1133">Transmembrane helix</keyword>
<comment type="subcellular location">
    <subcellularLocation>
        <location evidence="1">Membrane</location>
    </subcellularLocation>
</comment>
<proteinExistence type="inferred from homology"/>
<evidence type="ECO:0000313" key="8">
    <source>
        <dbReference type="Proteomes" id="UP000270296"/>
    </source>
</evidence>
<evidence type="ECO:0000256" key="5">
    <source>
        <dbReference type="ARBA" id="ARBA00023136"/>
    </source>
</evidence>
<comment type="similarity">
    <text evidence="2">Belongs to the TMEM9 family.</text>
</comment>
<keyword evidence="3" id="KW-0812">Transmembrane</keyword>
<accession>A0A3P8CML2</accession>
<feature type="chain" id="PRO_5018112612" description="Secreted protein" evidence="6">
    <location>
        <begin position="27"/>
        <end position="82"/>
    </location>
</feature>
<evidence type="ECO:0000256" key="1">
    <source>
        <dbReference type="ARBA" id="ARBA00004370"/>
    </source>
</evidence>
<evidence type="ECO:0000256" key="6">
    <source>
        <dbReference type="SAM" id="SignalP"/>
    </source>
</evidence>
<protein>
    <recommendedName>
        <fullName evidence="9">Secreted protein</fullName>
    </recommendedName>
</protein>
<sequence>MGYFKFSVTLTHILLLILEFLAKVDFLNFTDNIFATAPSELTPGDVRPPDGVLRRMEMRQNRWMAKVHEQRRKIYTDHTMLN</sequence>
<dbReference type="EMBL" id="UZAM01015632">
    <property type="protein sequence ID" value="VDP39972.1"/>
    <property type="molecule type" value="Genomic_DNA"/>
</dbReference>
<keyword evidence="8" id="KW-1185">Reference proteome</keyword>